<reference evidence="2" key="1">
    <citation type="journal article" date="2020" name="Stud. Mycol.">
        <title>101 Dothideomycetes genomes: a test case for predicting lifestyles and emergence of pathogens.</title>
        <authorList>
            <person name="Haridas S."/>
            <person name="Albert R."/>
            <person name="Binder M."/>
            <person name="Bloem J."/>
            <person name="Labutti K."/>
            <person name="Salamov A."/>
            <person name="Andreopoulos B."/>
            <person name="Baker S."/>
            <person name="Barry K."/>
            <person name="Bills G."/>
            <person name="Bluhm B."/>
            <person name="Cannon C."/>
            <person name="Castanera R."/>
            <person name="Culley D."/>
            <person name="Daum C."/>
            <person name="Ezra D."/>
            <person name="Gonzalez J."/>
            <person name="Henrissat B."/>
            <person name="Kuo A."/>
            <person name="Liang C."/>
            <person name="Lipzen A."/>
            <person name="Lutzoni F."/>
            <person name="Magnuson J."/>
            <person name="Mondo S."/>
            <person name="Nolan M."/>
            <person name="Ohm R."/>
            <person name="Pangilinan J."/>
            <person name="Park H.-J."/>
            <person name="Ramirez L."/>
            <person name="Alfaro M."/>
            <person name="Sun H."/>
            <person name="Tritt A."/>
            <person name="Yoshinaga Y."/>
            <person name="Zwiers L.-H."/>
            <person name="Turgeon B."/>
            <person name="Goodwin S."/>
            <person name="Spatafora J."/>
            <person name="Crous P."/>
            <person name="Grigoriev I."/>
        </authorList>
    </citation>
    <scope>NUCLEOTIDE SEQUENCE</scope>
    <source>
        <strain evidence="2">CBS 113979</strain>
    </source>
</reference>
<dbReference type="EMBL" id="ML977154">
    <property type="protein sequence ID" value="KAF1986971.1"/>
    <property type="molecule type" value="Genomic_DNA"/>
</dbReference>
<organism evidence="2 3">
    <name type="scientific">Aulographum hederae CBS 113979</name>
    <dbReference type="NCBI Taxonomy" id="1176131"/>
    <lineage>
        <taxon>Eukaryota</taxon>
        <taxon>Fungi</taxon>
        <taxon>Dikarya</taxon>
        <taxon>Ascomycota</taxon>
        <taxon>Pezizomycotina</taxon>
        <taxon>Dothideomycetes</taxon>
        <taxon>Pleosporomycetidae</taxon>
        <taxon>Aulographales</taxon>
        <taxon>Aulographaceae</taxon>
    </lineage>
</organism>
<feature type="compositionally biased region" description="Low complexity" evidence="1">
    <location>
        <begin position="50"/>
        <end position="60"/>
    </location>
</feature>
<dbReference type="Proteomes" id="UP000800041">
    <property type="component" value="Unassembled WGS sequence"/>
</dbReference>
<feature type="compositionally biased region" description="Basic and acidic residues" evidence="1">
    <location>
        <begin position="76"/>
        <end position="90"/>
    </location>
</feature>
<keyword evidence="3" id="KW-1185">Reference proteome</keyword>
<protein>
    <submittedName>
        <fullName evidence="2">Uncharacterized protein</fullName>
    </submittedName>
</protein>
<feature type="compositionally biased region" description="Basic residues" evidence="1">
    <location>
        <begin position="61"/>
        <end position="75"/>
    </location>
</feature>
<evidence type="ECO:0000313" key="3">
    <source>
        <dbReference type="Proteomes" id="UP000800041"/>
    </source>
</evidence>
<evidence type="ECO:0000256" key="1">
    <source>
        <dbReference type="SAM" id="MobiDB-lite"/>
    </source>
</evidence>
<proteinExistence type="predicted"/>
<evidence type="ECO:0000313" key="2">
    <source>
        <dbReference type="EMBL" id="KAF1986971.1"/>
    </source>
</evidence>
<sequence length="187" mass="21285">MGWAGWLRWSAWSTESRDLVREWRGLEAGSWDVCCGQSRELPLRRRSPRASRASRASQGPGRRRCKVSRSRRQRVRVSEPADEQTSRPDDETGGTPLVVFAEPSPATLKMSSAGEALEGLNGRGVFRVFARTRRRVTVADTDMRSAPLWSGEHDHLRGYERLMSEGFGIGRWRWRSRRREREGGGTS</sequence>
<dbReference type="AlphaFoldDB" id="A0A6G1H192"/>
<gene>
    <name evidence="2" type="ORF">K402DRAFT_60434</name>
</gene>
<name>A0A6G1H192_9PEZI</name>
<accession>A0A6G1H192</accession>
<feature type="region of interest" description="Disordered" evidence="1">
    <location>
        <begin position="43"/>
        <end position="96"/>
    </location>
</feature>